<feature type="domain" description="Nematode cuticle collagen N-terminal" evidence="4">
    <location>
        <begin position="35"/>
        <end position="87"/>
    </location>
</feature>
<evidence type="ECO:0000256" key="3">
    <source>
        <dbReference type="SAM" id="Phobius"/>
    </source>
</evidence>
<evidence type="ECO:0000313" key="5">
    <source>
        <dbReference type="EMBL" id="KHN76885.1"/>
    </source>
</evidence>
<feature type="compositionally biased region" description="Polar residues" evidence="2">
    <location>
        <begin position="447"/>
        <end position="481"/>
    </location>
</feature>
<feature type="region of interest" description="Disordered" evidence="2">
    <location>
        <begin position="419"/>
        <end position="488"/>
    </location>
</feature>
<proteinExistence type="predicted"/>
<dbReference type="Pfam" id="PF01484">
    <property type="entry name" value="Col_cuticle_N"/>
    <property type="match status" value="1"/>
</dbReference>
<dbReference type="InterPro" id="IPR002486">
    <property type="entry name" value="Col_cuticle_N"/>
</dbReference>
<organism evidence="5 6">
    <name type="scientific">Toxocara canis</name>
    <name type="common">Canine roundworm</name>
    <dbReference type="NCBI Taxonomy" id="6265"/>
    <lineage>
        <taxon>Eukaryota</taxon>
        <taxon>Metazoa</taxon>
        <taxon>Ecdysozoa</taxon>
        <taxon>Nematoda</taxon>
        <taxon>Chromadorea</taxon>
        <taxon>Rhabditida</taxon>
        <taxon>Spirurina</taxon>
        <taxon>Ascaridomorpha</taxon>
        <taxon>Ascaridoidea</taxon>
        <taxon>Toxocaridae</taxon>
        <taxon>Toxocara</taxon>
    </lineage>
</organism>
<keyword evidence="5" id="KW-0176">Collagen</keyword>
<keyword evidence="6" id="KW-1185">Reference proteome</keyword>
<name>A0A0B2V7D8_TOXCA</name>
<feature type="compositionally biased region" description="Pro residues" evidence="2">
    <location>
        <begin position="143"/>
        <end position="172"/>
    </location>
</feature>
<keyword evidence="3" id="KW-1133">Transmembrane helix</keyword>
<keyword evidence="3" id="KW-0812">Transmembrane</keyword>
<feature type="compositionally biased region" description="Pro residues" evidence="2">
    <location>
        <begin position="238"/>
        <end position="247"/>
    </location>
</feature>
<sequence length="593" mass="62754">MAYIGAKLAEVGNLGPNRQPPSSMDIKSRIKAYKIVAYSAITFSAVAIVSVSITLPMVYNYVRHARKQMYSEIASCKQIAQQTSIDIESLTKETVPVVAHNRTARRADLCSSCCMRGPPGPKGPRGRPGRSGKIGAPGLPGNPGRPPSQPCDPITPPPCQTCPEGPPGPPGLPGLQGDQGPDGDTGDAGPDGLPGQQGPQGPPGVPGQDGPVGIDGLPGENGPDEPLEPGDPGEPGDIGPPGPPGPQGRPGEDGAPGPEGPPGENGADGANGADGQPGETGPLGPPGGIGEKGVCPRYCSLIVHTMSEIDEPEFEKVTFGSSRRPAWQRWEGFSDGCEGDSFLSSNPPEHEQTVNGVSLETDFIPHSHISRSRQRYRSTVGKSRAQGDDKAPHPSSRWDCKAIHVKSPRRHKTALLKAASKLAPLSEREEAQSDTESTTDDSHLNEMFSSSDENESNSLKQTSITDPQGDTDASSTIDTNTPPTPYIRNKAHIVNDCSAENSKSEGKLIVGKEGGDRREILVCNGHVDTVIFGPCTVTENRDHEEQSNEIKYVIHKISENCTQMRQLCGQLVQITSQIAVTVDNLENKTDLRK</sequence>
<feature type="region of interest" description="Disordered" evidence="2">
    <location>
        <begin position="111"/>
        <end position="289"/>
    </location>
</feature>
<dbReference type="PANTHER" id="PTHR24637">
    <property type="entry name" value="COLLAGEN"/>
    <property type="match status" value="1"/>
</dbReference>
<evidence type="ECO:0000256" key="2">
    <source>
        <dbReference type="SAM" id="MobiDB-lite"/>
    </source>
</evidence>
<feature type="compositionally biased region" description="Low complexity" evidence="2">
    <location>
        <begin position="206"/>
        <end position="221"/>
    </location>
</feature>
<feature type="transmembrane region" description="Helical" evidence="3">
    <location>
        <begin position="35"/>
        <end position="59"/>
    </location>
</feature>
<protein>
    <submittedName>
        <fullName evidence="5">Putative cuticle collagen</fullName>
    </submittedName>
</protein>
<feature type="region of interest" description="Disordered" evidence="2">
    <location>
        <begin position="370"/>
        <end position="404"/>
    </location>
</feature>
<dbReference type="Pfam" id="PF01391">
    <property type="entry name" value="Collagen"/>
    <property type="match status" value="1"/>
</dbReference>
<dbReference type="InterPro" id="IPR008160">
    <property type="entry name" value="Collagen"/>
</dbReference>
<dbReference type="Proteomes" id="UP000031036">
    <property type="component" value="Unassembled WGS sequence"/>
</dbReference>
<dbReference type="AlphaFoldDB" id="A0A0B2V7D8"/>
<evidence type="ECO:0000256" key="1">
    <source>
        <dbReference type="ARBA" id="ARBA00022737"/>
    </source>
</evidence>
<keyword evidence="1" id="KW-0677">Repeat</keyword>
<evidence type="ECO:0000313" key="6">
    <source>
        <dbReference type="Proteomes" id="UP000031036"/>
    </source>
</evidence>
<dbReference type="GO" id="GO:0042302">
    <property type="term" value="F:structural constituent of cuticle"/>
    <property type="evidence" value="ECO:0007669"/>
    <property type="project" value="InterPro"/>
</dbReference>
<keyword evidence="3" id="KW-0472">Membrane</keyword>
<dbReference type="GO" id="GO:0005581">
    <property type="term" value="C:collagen trimer"/>
    <property type="evidence" value="ECO:0007669"/>
    <property type="project" value="UniProtKB-KW"/>
</dbReference>
<evidence type="ECO:0000259" key="4">
    <source>
        <dbReference type="SMART" id="SM01088"/>
    </source>
</evidence>
<feature type="compositionally biased region" description="Low complexity" evidence="2">
    <location>
        <begin position="187"/>
        <end position="199"/>
    </location>
</feature>
<dbReference type="EMBL" id="JPKZ01002390">
    <property type="protein sequence ID" value="KHN76885.1"/>
    <property type="molecule type" value="Genomic_DNA"/>
</dbReference>
<reference evidence="5 6" key="1">
    <citation type="submission" date="2014-11" db="EMBL/GenBank/DDBJ databases">
        <title>Genetic blueprint of the zoonotic pathogen Toxocara canis.</title>
        <authorList>
            <person name="Zhu X.-Q."/>
            <person name="Korhonen P.K."/>
            <person name="Cai H."/>
            <person name="Young N.D."/>
            <person name="Nejsum P."/>
            <person name="von Samson-Himmelstjerna G."/>
            <person name="Boag P.R."/>
            <person name="Tan P."/>
            <person name="Li Q."/>
            <person name="Min J."/>
            <person name="Yang Y."/>
            <person name="Wang X."/>
            <person name="Fang X."/>
            <person name="Hall R.S."/>
            <person name="Hofmann A."/>
            <person name="Sternberg P.W."/>
            <person name="Jex A.R."/>
            <person name="Gasser R.B."/>
        </authorList>
    </citation>
    <scope>NUCLEOTIDE SEQUENCE [LARGE SCALE GENOMIC DNA]</scope>
    <source>
        <strain evidence="5">PN_DK_2014</strain>
    </source>
</reference>
<gene>
    <name evidence="5" type="primary">col-155</name>
    <name evidence="5" type="ORF">Tcan_05086</name>
</gene>
<comment type="caution">
    <text evidence="5">The sequence shown here is derived from an EMBL/GenBank/DDBJ whole genome shotgun (WGS) entry which is preliminary data.</text>
</comment>
<dbReference type="SMART" id="SM01088">
    <property type="entry name" value="Col_cuticle_N"/>
    <property type="match status" value="1"/>
</dbReference>
<feature type="compositionally biased region" description="Low complexity" evidence="2">
    <location>
        <begin position="262"/>
        <end position="282"/>
    </location>
</feature>
<feature type="compositionally biased region" description="Basic and acidic residues" evidence="2">
    <location>
        <begin position="385"/>
        <end position="402"/>
    </location>
</feature>
<dbReference type="STRING" id="6265.A0A0B2V7D8"/>
<dbReference type="PANTHER" id="PTHR24637:SF262">
    <property type="entry name" value="CUTICLE COLLAGEN 34-RELATED"/>
    <property type="match status" value="1"/>
</dbReference>
<accession>A0A0B2V7D8</accession>
<dbReference type="OrthoDB" id="5920520at2759"/>